<accession>A0A315Z8X5</accession>
<evidence type="ECO:0000313" key="2">
    <source>
        <dbReference type="Proteomes" id="UP000245535"/>
    </source>
</evidence>
<dbReference type="AlphaFoldDB" id="A0A315Z8X5"/>
<keyword evidence="2" id="KW-1185">Reference proteome</keyword>
<protein>
    <submittedName>
        <fullName evidence="1">Phosphate-selective porin O/P</fullName>
    </submittedName>
</protein>
<proteinExistence type="predicted"/>
<dbReference type="InterPro" id="IPR010870">
    <property type="entry name" value="Porin_O/P"/>
</dbReference>
<dbReference type="Proteomes" id="UP000245535">
    <property type="component" value="Unassembled WGS sequence"/>
</dbReference>
<dbReference type="EMBL" id="QGDO01000003">
    <property type="protein sequence ID" value="PWJ42015.1"/>
    <property type="molecule type" value="Genomic_DNA"/>
</dbReference>
<organism evidence="1 2">
    <name type="scientific">Sediminitomix flava</name>
    <dbReference type="NCBI Taxonomy" id="379075"/>
    <lineage>
        <taxon>Bacteria</taxon>
        <taxon>Pseudomonadati</taxon>
        <taxon>Bacteroidota</taxon>
        <taxon>Cytophagia</taxon>
        <taxon>Cytophagales</taxon>
        <taxon>Flammeovirgaceae</taxon>
        <taxon>Sediminitomix</taxon>
    </lineage>
</organism>
<evidence type="ECO:0000313" key="1">
    <source>
        <dbReference type="EMBL" id="PWJ42015.1"/>
    </source>
</evidence>
<sequence length="397" mass="45279">MCVLGGVFANKLANAQSVEPTQEPDSLAQRIDLLQQEVDQLKQKNDRFNLLINFQGNNRSNFDQNGFVDNKFTIDQFRIEMMGELADGLTYRFRQRINSTSGNGNQDGLSFATDVMELQYEVNDDFRIKFGKQAEMLGGYEFDYNPIDIYQYTLIGNYCKGFLTGVNFSYDIGAQNLNFQIVNADNTLSTDRLPEGVNETGAAMGYNVLWYGSLFDGKLQPIWSYQLYNNYEDAFTKRVNLGFRINQKKPNRFFEFEVYNSSEDVDDMKLVSDVYQQFEGNDNTLMTDVQYYGVVGKYRYAFSDKCHALVKYAYEKANTKDGSFYGETSSTQSDVFTSQTGVVAFEYYPYGYADGFRVHLAVSSQGFNYVDQVNAAGVEDISNSSIMIGVKHRLQLF</sequence>
<reference evidence="1 2" key="1">
    <citation type="submission" date="2018-03" db="EMBL/GenBank/DDBJ databases">
        <title>Genomic Encyclopedia of Archaeal and Bacterial Type Strains, Phase II (KMG-II): from individual species to whole genera.</title>
        <authorList>
            <person name="Goeker M."/>
        </authorList>
    </citation>
    <scope>NUCLEOTIDE SEQUENCE [LARGE SCALE GENOMIC DNA]</scope>
    <source>
        <strain evidence="1 2">DSM 28229</strain>
    </source>
</reference>
<dbReference type="Pfam" id="PF07396">
    <property type="entry name" value="Porin_O_P"/>
    <property type="match status" value="1"/>
</dbReference>
<name>A0A315Z8X5_SEDFL</name>
<gene>
    <name evidence="1" type="ORF">BC781_103265</name>
</gene>
<comment type="caution">
    <text evidence="1">The sequence shown here is derived from an EMBL/GenBank/DDBJ whole genome shotgun (WGS) entry which is preliminary data.</text>
</comment>